<keyword evidence="2" id="KW-0378">Hydrolase</keyword>
<dbReference type="EMBL" id="VEPZ02000498">
    <property type="protein sequence ID" value="KAE8723908.1"/>
    <property type="molecule type" value="Genomic_DNA"/>
</dbReference>
<protein>
    <recommendedName>
        <fullName evidence="4">Integrase catalytic domain-containing protein</fullName>
    </recommendedName>
</protein>
<dbReference type="Pfam" id="PF07727">
    <property type="entry name" value="RVT_2"/>
    <property type="match status" value="1"/>
</dbReference>
<dbReference type="Pfam" id="PF00665">
    <property type="entry name" value="rve"/>
    <property type="match status" value="1"/>
</dbReference>
<dbReference type="InterPro" id="IPR057670">
    <property type="entry name" value="SH3_retrovirus"/>
</dbReference>
<dbReference type="Gene3D" id="3.30.420.10">
    <property type="entry name" value="Ribonuclease H-like superfamily/Ribonuclease H"/>
    <property type="match status" value="1"/>
</dbReference>
<feature type="compositionally biased region" description="Polar residues" evidence="3">
    <location>
        <begin position="674"/>
        <end position="702"/>
    </location>
</feature>
<evidence type="ECO:0000313" key="6">
    <source>
        <dbReference type="Proteomes" id="UP000436088"/>
    </source>
</evidence>
<feature type="region of interest" description="Disordered" evidence="3">
    <location>
        <begin position="669"/>
        <end position="712"/>
    </location>
</feature>
<accession>A0A6A3C8T4</accession>
<evidence type="ECO:0000259" key="4">
    <source>
        <dbReference type="PROSITE" id="PS50994"/>
    </source>
</evidence>
<dbReference type="InterPro" id="IPR043502">
    <property type="entry name" value="DNA/RNA_pol_sf"/>
</dbReference>
<dbReference type="Pfam" id="PF14223">
    <property type="entry name" value="Retrotran_gag_2"/>
    <property type="match status" value="1"/>
</dbReference>
<dbReference type="GO" id="GO:0015074">
    <property type="term" value="P:DNA integration"/>
    <property type="evidence" value="ECO:0007669"/>
    <property type="project" value="InterPro"/>
</dbReference>
<dbReference type="AlphaFoldDB" id="A0A6A3C8T4"/>
<dbReference type="GO" id="GO:0046872">
    <property type="term" value="F:metal ion binding"/>
    <property type="evidence" value="ECO:0007669"/>
    <property type="project" value="UniProtKB-KW"/>
</dbReference>
<keyword evidence="6" id="KW-1185">Reference proteome</keyword>
<keyword evidence="1" id="KW-0479">Metal-binding</keyword>
<evidence type="ECO:0000256" key="3">
    <source>
        <dbReference type="SAM" id="MobiDB-lite"/>
    </source>
</evidence>
<dbReference type="PROSITE" id="PS50994">
    <property type="entry name" value="INTEGRASE"/>
    <property type="match status" value="1"/>
</dbReference>
<dbReference type="CDD" id="cd09272">
    <property type="entry name" value="RNase_HI_RT_Ty1"/>
    <property type="match status" value="1"/>
</dbReference>
<gene>
    <name evidence="5" type="ORF">F3Y22_tig00011547pilonHSYRG00026</name>
</gene>
<dbReference type="InterPro" id="IPR036397">
    <property type="entry name" value="RNaseH_sf"/>
</dbReference>
<feature type="region of interest" description="Disordered" evidence="3">
    <location>
        <begin position="635"/>
        <end position="656"/>
    </location>
</feature>
<evidence type="ECO:0000256" key="1">
    <source>
        <dbReference type="ARBA" id="ARBA00022723"/>
    </source>
</evidence>
<dbReference type="InterPro" id="IPR039537">
    <property type="entry name" value="Retrotran_Ty1/copia-like"/>
</dbReference>
<dbReference type="PANTHER" id="PTHR42648:SF26">
    <property type="entry name" value="INTEGRASE CATALYTIC DOMAIN-CONTAINING PROTEIN"/>
    <property type="match status" value="1"/>
</dbReference>
<feature type="region of interest" description="Disordered" evidence="3">
    <location>
        <begin position="187"/>
        <end position="219"/>
    </location>
</feature>
<dbReference type="Proteomes" id="UP000436088">
    <property type="component" value="Unassembled WGS sequence"/>
</dbReference>
<dbReference type="Pfam" id="PF25597">
    <property type="entry name" value="SH3_retrovirus"/>
    <property type="match status" value="1"/>
</dbReference>
<dbReference type="GO" id="GO:0003676">
    <property type="term" value="F:nucleic acid binding"/>
    <property type="evidence" value="ECO:0007669"/>
    <property type="project" value="InterPro"/>
</dbReference>
<dbReference type="InterPro" id="IPR013103">
    <property type="entry name" value="RVT_2"/>
</dbReference>
<feature type="region of interest" description="Disordered" evidence="3">
    <location>
        <begin position="1174"/>
        <end position="1202"/>
    </location>
</feature>
<dbReference type="InterPro" id="IPR001584">
    <property type="entry name" value="Integrase_cat-core"/>
</dbReference>
<sequence length="1272" mass="142730">MPDSFVAVEAISEGSSATAANNRMQVLLMIQGHELEHLLDESLSVPPQTIVDESGELILVGAHTSAKIWNTVLSMFSKLSTTKIMSLHGRLRSLKIGDLSVREFSTQIKEICDLLATSGSSISKIDKIVTLLNGLPGNFEPFVAAIIVSREPYTFDIVTLVLIDAESRIGDLMKTAVSINLTRHNNYNGGNANGNRDRYYTSNRTNDSREKTQNVNKYKGRPRHQCQLCGKIGHLVDRCWHRFDENFKGVASRQSRDTNEMQANVCKYDANDSSYNPFVHTAAGDEVVAEDATTDIVQINSLIAKGVLSAADKWYPDSGATHHTTYDKAGASLGRPYSGKDKCFVKDEETGRIQLESKPENGLYCFNKTACMDGMLHQLGKSHRLPFLQSNTVYSRLFELVEIDVWGPASIKSGGWQYYVSFIDMFSRNVWVYLMRNKSDITQAFNLFHALVKNQFKTNIVALQTDGGGEYRGLEQCLAAAGIKHRVTCPHTSQQNGVVERKHQHIIDTSLTLLAQSAIPFKYWSYVVLIAVYLINRLPADLLGGISPFEKLYGKKPDYQFLRVFGCQCFPCLRPFNRHKFDFMSKPCVFLGYSSQHHGYQCLDESELSMTDHEDIGCDNLVNIHDLVDDAMVDSSHTPGVNADHDDRANTMEDEPDAVSRVVVQLEDTHSELTHSSATPNDDQNGSISVQEPGASSRTVSDAAQHVTNKHHMVTRSKAGIFKPKVYNALFNDTPLSVQDALQHKHWRTVVEMEFKALTDNNTWKLVPLSADRKAIGCKWLFRIKHNSDGSINRFKASHVVRFFTINVLLSVVALRGWQVYQVDVNNAFLKGNLQEEVYMVQPEWFEQTGEHGEKLVCKLQKALYGLRQAPRNWYKKLQQCLCDMGFRPSRADSSLFICGTKHDITYVAVYVDDILVTGSSEKCVNEVKKQLHDSQKKYVQELLTKFNVHAKPVDTPLPITPKLSSENAGAPINAQQYRSAVGALLYVCHTRPDIAFAVHKVAQFMKSTCEAHWTGVKRILRYLKDADWGSDLDDRRSVSGYCVYLGSHLLSWSSRKQRPVSRSTAKAEYRSLADTTVEVLRVKAVLDDMNVELSQAPVIWCDNTSTVAMAANPVLHAKVKHEDLDVHFVREKEAISVAILTGGVLLSFNKKHFGDDDKQLLSRLFSQLESLKEDGKLKQSEPEEVNSRKGDDDKAEAKSENGSEFSEASLLLKVKDGFSYPFSSFGSWLVNKVKRPTKQHNHVIEHSDHSVQIPELPHVEFPHLRSSGEGH</sequence>
<organism evidence="5 6">
    <name type="scientific">Hibiscus syriacus</name>
    <name type="common">Rose of Sharon</name>
    <dbReference type="NCBI Taxonomy" id="106335"/>
    <lineage>
        <taxon>Eukaryota</taxon>
        <taxon>Viridiplantae</taxon>
        <taxon>Streptophyta</taxon>
        <taxon>Embryophyta</taxon>
        <taxon>Tracheophyta</taxon>
        <taxon>Spermatophyta</taxon>
        <taxon>Magnoliopsida</taxon>
        <taxon>eudicotyledons</taxon>
        <taxon>Gunneridae</taxon>
        <taxon>Pentapetalae</taxon>
        <taxon>rosids</taxon>
        <taxon>malvids</taxon>
        <taxon>Malvales</taxon>
        <taxon>Malvaceae</taxon>
        <taxon>Malvoideae</taxon>
        <taxon>Hibiscus</taxon>
    </lineage>
</organism>
<dbReference type="PANTHER" id="PTHR42648">
    <property type="entry name" value="TRANSPOSASE, PUTATIVE-RELATED"/>
    <property type="match status" value="1"/>
</dbReference>
<reference evidence="5" key="1">
    <citation type="submission" date="2019-09" db="EMBL/GenBank/DDBJ databases">
        <title>Draft genome information of white flower Hibiscus syriacus.</title>
        <authorList>
            <person name="Kim Y.-M."/>
        </authorList>
    </citation>
    <scope>NUCLEOTIDE SEQUENCE [LARGE SCALE GENOMIC DNA]</scope>
    <source>
        <strain evidence="5">YM2019G1</strain>
    </source>
</reference>
<evidence type="ECO:0000313" key="5">
    <source>
        <dbReference type="EMBL" id="KAE8723908.1"/>
    </source>
</evidence>
<name>A0A6A3C8T4_HIBSY</name>
<dbReference type="InterPro" id="IPR012337">
    <property type="entry name" value="RNaseH-like_sf"/>
</dbReference>
<dbReference type="SUPFAM" id="SSF56672">
    <property type="entry name" value="DNA/RNA polymerases"/>
    <property type="match status" value="1"/>
</dbReference>
<dbReference type="SUPFAM" id="SSF53098">
    <property type="entry name" value="Ribonuclease H-like"/>
    <property type="match status" value="1"/>
</dbReference>
<feature type="domain" description="Integrase catalytic" evidence="4">
    <location>
        <begin position="382"/>
        <end position="556"/>
    </location>
</feature>
<proteinExistence type="predicted"/>
<dbReference type="GO" id="GO:0016787">
    <property type="term" value="F:hydrolase activity"/>
    <property type="evidence" value="ECO:0007669"/>
    <property type="project" value="UniProtKB-KW"/>
</dbReference>
<comment type="caution">
    <text evidence="5">The sequence shown here is derived from an EMBL/GenBank/DDBJ whole genome shotgun (WGS) entry which is preliminary data.</text>
</comment>
<evidence type="ECO:0000256" key="2">
    <source>
        <dbReference type="ARBA" id="ARBA00022801"/>
    </source>
</evidence>